<evidence type="ECO:0000256" key="4">
    <source>
        <dbReference type="ARBA" id="ARBA00023136"/>
    </source>
</evidence>
<name>A0A2B4S592_STYPI</name>
<dbReference type="Pfam" id="PF05462">
    <property type="entry name" value="Dicty_CAR"/>
    <property type="match status" value="1"/>
</dbReference>
<gene>
    <name evidence="7" type="primary">GCR1</name>
    <name evidence="7" type="ORF">AWC38_SpisGene10346</name>
</gene>
<evidence type="ECO:0000256" key="5">
    <source>
        <dbReference type="SAM" id="Phobius"/>
    </source>
</evidence>
<keyword evidence="7" id="KW-0675">Receptor</keyword>
<dbReference type="GO" id="GO:0004930">
    <property type="term" value="F:G protein-coupled receptor activity"/>
    <property type="evidence" value="ECO:0007669"/>
    <property type="project" value="TreeGrafter"/>
</dbReference>
<evidence type="ECO:0000313" key="8">
    <source>
        <dbReference type="Proteomes" id="UP000225706"/>
    </source>
</evidence>
<dbReference type="EMBL" id="LSMT01000161">
    <property type="protein sequence ID" value="PFX25061.1"/>
    <property type="molecule type" value="Genomic_DNA"/>
</dbReference>
<dbReference type="SUPFAM" id="SSF81321">
    <property type="entry name" value="Family A G protein-coupled receptor-like"/>
    <property type="match status" value="1"/>
</dbReference>
<evidence type="ECO:0000256" key="2">
    <source>
        <dbReference type="ARBA" id="ARBA00022692"/>
    </source>
</evidence>
<evidence type="ECO:0000313" key="7">
    <source>
        <dbReference type="EMBL" id="PFX25061.1"/>
    </source>
</evidence>
<dbReference type="GO" id="GO:0007189">
    <property type="term" value="P:adenylate cyclase-activating G protein-coupled receptor signaling pathway"/>
    <property type="evidence" value="ECO:0007669"/>
    <property type="project" value="TreeGrafter"/>
</dbReference>
<proteinExistence type="predicted"/>
<organism evidence="7 8">
    <name type="scientific">Stylophora pistillata</name>
    <name type="common">Smooth cauliflower coral</name>
    <dbReference type="NCBI Taxonomy" id="50429"/>
    <lineage>
        <taxon>Eukaryota</taxon>
        <taxon>Metazoa</taxon>
        <taxon>Cnidaria</taxon>
        <taxon>Anthozoa</taxon>
        <taxon>Hexacorallia</taxon>
        <taxon>Scleractinia</taxon>
        <taxon>Astrocoeniina</taxon>
        <taxon>Pocilloporidae</taxon>
        <taxon>Stylophora</taxon>
    </lineage>
</organism>
<comment type="subcellular location">
    <subcellularLocation>
        <location evidence="1">Membrane</location>
        <topology evidence="1">Multi-pass membrane protein</topology>
    </subcellularLocation>
</comment>
<dbReference type="PANTHER" id="PTHR23112">
    <property type="entry name" value="G PROTEIN-COUPLED RECEPTOR 157-RELATED"/>
    <property type="match status" value="1"/>
</dbReference>
<reference evidence="8" key="1">
    <citation type="journal article" date="2017" name="bioRxiv">
        <title>Comparative analysis of the genomes of Stylophora pistillata and Acropora digitifera provides evidence for extensive differences between species of corals.</title>
        <authorList>
            <person name="Voolstra C.R."/>
            <person name="Li Y."/>
            <person name="Liew Y.J."/>
            <person name="Baumgarten S."/>
            <person name="Zoccola D."/>
            <person name="Flot J.-F."/>
            <person name="Tambutte S."/>
            <person name="Allemand D."/>
            <person name="Aranda M."/>
        </authorList>
    </citation>
    <scope>NUCLEOTIDE SEQUENCE [LARGE SCALE GENOMIC DNA]</scope>
</reference>
<accession>A0A2B4S592</accession>
<evidence type="ECO:0000256" key="1">
    <source>
        <dbReference type="ARBA" id="ARBA00004141"/>
    </source>
</evidence>
<evidence type="ECO:0000256" key="3">
    <source>
        <dbReference type="ARBA" id="ARBA00022989"/>
    </source>
</evidence>
<dbReference type="InterPro" id="IPR022343">
    <property type="entry name" value="GCR1-cAMP_receptor"/>
</dbReference>
<dbReference type="InterPro" id="IPR017981">
    <property type="entry name" value="GPCR_2-like_7TM"/>
</dbReference>
<evidence type="ECO:0000259" key="6">
    <source>
        <dbReference type="PROSITE" id="PS50261"/>
    </source>
</evidence>
<dbReference type="AlphaFoldDB" id="A0A2B4S592"/>
<dbReference type="Proteomes" id="UP000225706">
    <property type="component" value="Unassembled WGS sequence"/>
</dbReference>
<feature type="transmembrane region" description="Helical" evidence="5">
    <location>
        <begin position="55"/>
        <end position="79"/>
    </location>
</feature>
<keyword evidence="4 5" id="KW-0472">Membrane</keyword>
<dbReference type="OrthoDB" id="100006at2759"/>
<dbReference type="GO" id="GO:0007166">
    <property type="term" value="P:cell surface receptor signaling pathway"/>
    <property type="evidence" value="ECO:0007669"/>
    <property type="project" value="InterPro"/>
</dbReference>
<feature type="transmembrane region" description="Helical" evidence="5">
    <location>
        <begin position="91"/>
        <end position="109"/>
    </location>
</feature>
<keyword evidence="2 5" id="KW-0812">Transmembrane</keyword>
<comment type="caution">
    <text evidence="7">The sequence shown here is derived from an EMBL/GenBank/DDBJ whole genome shotgun (WGS) entry which is preliminary data.</text>
</comment>
<protein>
    <submittedName>
        <fullName evidence="7">G-protein coupled receptor 1</fullName>
    </submittedName>
</protein>
<feature type="transmembrane region" description="Helical" evidence="5">
    <location>
        <begin position="220"/>
        <end position="243"/>
    </location>
</feature>
<sequence length="301" mass="34456">MLTRANKAMPKKVSKHSVLQERLILALSVAALCGSISFMLTGVPQERGTFCEFQAWLITYFVLALLFWVCCITFNILRALRGDRAKRLEKWYHFVSWGVPVIFASAPFSEHVYGPAGPWCWVAGDVENSAIWRFATYYIPLFICIIGLFVAYTYIFVTHRRQVQRWEGVHRMNNAADVEQRRLLMNHINSLMAYPFIYLVLSLAPFIHRVYNAFYSDSSFVLILLHVISIPLTGLINAIAFGVNKETLNRLNWADMKVAFQQHLPSWNQGMDRSMGEHQLGEPTQCTELAGRAITRSNTVN</sequence>
<dbReference type="GO" id="GO:0005886">
    <property type="term" value="C:plasma membrane"/>
    <property type="evidence" value="ECO:0007669"/>
    <property type="project" value="TreeGrafter"/>
</dbReference>
<keyword evidence="3 5" id="KW-1133">Transmembrane helix</keyword>
<dbReference type="PROSITE" id="PS50261">
    <property type="entry name" value="G_PROTEIN_RECEP_F2_4"/>
    <property type="match status" value="1"/>
</dbReference>
<keyword evidence="8" id="KW-1185">Reference proteome</keyword>
<feature type="domain" description="G-protein coupled receptors family 2 profile 2" evidence="6">
    <location>
        <begin position="1"/>
        <end position="245"/>
    </location>
</feature>
<dbReference type="PRINTS" id="PR02001">
    <property type="entry name" value="GCR1CAMPR"/>
</dbReference>
<dbReference type="Gene3D" id="1.20.1070.10">
    <property type="entry name" value="Rhodopsin 7-helix transmembrane proteins"/>
    <property type="match status" value="1"/>
</dbReference>
<feature type="transmembrane region" description="Helical" evidence="5">
    <location>
        <begin position="191"/>
        <end position="208"/>
    </location>
</feature>
<dbReference type="PANTHER" id="PTHR23112:SF43">
    <property type="entry name" value="CYCLIC AMP RECEPTOR-LIKE PROTEIN A"/>
    <property type="match status" value="1"/>
</dbReference>
<feature type="transmembrane region" description="Helical" evidence="5">
    <location>
        <begin position="137"/>
        <end position="157"/>
    </location>
</feature>
<dbReference type="STRING" id="50429.A0A2B4S592"/>